<dbReference type="InterPro" id="IPR050553">
    <property type="entry name" value="Thioredoxin_ResA/DsbE_sf"/>
</dbReference>
<dbReference type="InterPro" id="IPR000866">
    <property type="entry name" value="AhpC/TSA"/>
</dbReference>
<evidence type="ECO:0000256" key="1">
    <source>
        <dbReference type="ARBA" id="ARBA00023284"/>
    </source>
</evidence>
<comment type="caution">
    <text evidence="4">The sequence shown here is derived from an EMBL/GenBank/DDBJ whole genome shotgun (WGS) entry which is preliminary data.</text>
</comment>
<evidence type="ECO:0000259" key="3">
    <source>
        <dbReference type="PROSITE" id="PS51352"/>
    </source>
</evidence>
<dbReference type="PANTHER" id="PTHR42852">
    <property type="entry name" value="THIOL:DISULFIDE INTERCHANGE PROTEIN DSBE"/>
    <property type="match status" value="1"/>
</dbReference>
<reference evidence="4" key="1">
    <citation type="journal article" date="2021" name="PeerJ">
        <title>Extensive microbial diversity within the chicken gut microbiome revealed by metagenomics and culture.</title>
        <authorList>
            <person name="Gilroy R."/>
            <person name="Ravi A."/>
            <person name="Getino M."/>
            <person name="Pursley I."/>
            <person name="Horton D.L."/>
            <person name="Alikhan N.F."/>
            <person name="Baker D."/>
            <person name="Gharbi K."/>
            <person name="Hall N."/>
            <person name="Watson M."/>
            <person name="Adriaenssens E.M."/>
            <person name="Foster-Nyarko E."/>
            <person name="Jarju S."/>
            <person name="Secka A."/>
            <person name="Antonio M."/>
            <person name="Oren A."/>
            <person name="Chaudhuri R.R."/>
            <person name="La Ragione R."/>
            <person name="Hildebrand F."/>
            <person name="Pallen M.J."/>
        </authorList>
    </citation>
    <scope>NUCLEOTIDE SEQUENCE</scope>
    <source>
        <strain evidence="4">ChiHecec2B26-446</strain>
    </source>
</reference>
<evidence type="ECO:0000313" key="5">
    <source>
        <dbReference type="Proteomes" id="UP000886752"/>
    </source>
</evidence>
<dbReference type="InterPro" id="IPR013766">
    <property type="entry name" value="Thioredoxin_domain"/>
</dbReference>
<reference evidence="4" key="2">
    <citation type="submission" date="2021-04" db="EMBL/GenBank/DDBJ databases">
        <authorList>
            <person name="Gilroy R."/>
        </authorList>
    </citation>
    <scope>NUCLEOTIDE SEQUENCE</scope>
    <source>
        <strain evidence="4">ChiHecec2B26-446</strain>
    </source>
</reference>
<dbReference type="Gene3D" id="3.40.30.10">
    <property type="entry name" value="Glutaredoxin"/>
    <property type="match status" value="1"/>
</dbReference>
<gene>
    <name evidence="4" type="ORF">H9894_00990</name>
</gene>
<dbReference type="Proteomes" id="UP000886752">
    <property type="component" value="Unassembled WGS sequence"/>
</dbReference>
<accession>A0A9D1PVR4</accession>
<dbReference type="GO" id="GO:0016491">
    <property type="term" value="F:oxidoreductase activity"/>
    <property type="evidence" value="ECO:0007669"/>
    <property type="project" value="InterPro"/>
</dbReference>
<dbReference type="PROSITE" id="PS51352">
    <property type="entry name" value="THIOREDOXIN_2"/>
    <property type="match status" value="1"/>
</dbReference>
<dbReference type="InterPro" id="IPR036249">
    <property type="entry name" value="Thioredoxin-like_sf"/>
</dbReference>
<dbReference type="EMBL" id="DXHV01000013">
    <property type="protein sequence ID" value="HIV99759.1"/>
    <property type="molecule type" value="Genomic_DNA"/>
</dbReference>
<dbReference type="CDD" id="cd02966">
    <property type="entry name" value="TlpA_like_family"/>
    <property type="match status" value="1"/>
</dbReference>
<dbReference type="InterPro" id="IPR017937">
    <property type="entry name" value="Thioredoxin_CS"/>
</dbReference>
<dbReference type="SUPFAM" id="SSF52833">
    <property type="entry name" value="Thioredoxin-like"/>
    <property type="match status" value="1"/>
</dbReference>
<name>A0A9D1PVR4_9BACT</name>
<evidence type="ECO:0000256" key="2">
    <source>
        <dbReference type="SAM" id="SignalP"/>
    </source>
</evidence>
<feature type="signal peptide" evidence="2">
    <location>
        <begin position="1"/>
        <end position="22"/>
    </location>
</feature>
<evidence type="ECO:0000313" key="4">
    <source>
        <dbReference type="EMBL" id="HIV99759.1"/>
    </source>
</evidence>
<protein>
    <submittedName>
        <fullName evidence="4">TlpA family protein disulfide reductase</fullName>
    </submittedName>
</protein>
<dbReference type="AlphaFoldDB" id="A0A9D1PVR4"/>
<keyword evidence="2" id="KW-0732">Signal</keyword>
<dbReference type="PANTHER" id="PTHR42852:SF18">
    <property type="entry name" value="CHROMOSOME UNDETERMINED SCAFFOLD_47, WHOLE GENOME SHOTGUN SEQUENCE"/>
    <property type="match status" value="1"/>
</dbReference>
<organism evidence="4 5">
    <name type="scientific">Candidatus Desulfovibrio intestinipullorum</name>
    <dbReference type="NCBI Taxonomy" id="2838536"/>
    <lineage>
        <taxon>Bacteria</taxon>
        <taxon>Pseudomonadati</taxon>
        <taxon>Thermodesulfobacteriota</taxon>
        <taxon>Desulfovibrionia</taxon>
        <taxon>Desulfovibrionales</taxon>
        <taxon>Desulfovibrionaceae</taxon>
        <taxon>Desulfovibrio</taxon>
    </lineage>
</organism>
<dbReference type="PROSITE" id="PS00194">
    <property type="entry name" value="THIOREDOXIN_1"/>
    <property type="match status" value="1"/>
</dbReference>
<feature type="chain" id="PRO_5038978931" evidence="2">
    <location>
        <begin position="23"/>
        <end position="156"/>
    </location>
</feature>
<dbReference type="Pfam" id="PF00578">
    <property type="entry name" value="AhpC-TSA"/>
    <property type="match status" value="1"/>
</dbReference>
<proteinExistence type="predicted"/>
<dbReference type="GO" id="GO:0016209">
    <property type="term" value="F:antioxidant activity"/>
    <property type="evidence" value="ECO:0007669"/>
    <property type="project" value="InterPro"/>
</dbReference>
<sequence length="156" mass="17404">MVVRFLAVLVSLFLALSSGALAASGAIETLDARGLQKLVQEQKGKPVVINFFATWCPPCRAEIPMLVDMHEKYRDKVIFLGLTVDDASSIAKVLPFATRMNIKYPIYRVGADVIQNFSIRSIPFNVGYDTRGKLAWAYSGLLDEDNFEQMIKELSK</sequence>
<keyword evidence="1" id="KW-0676">Redox-active center</keyword>
<feature type="domain" description="Thioredoxin" evidence="3">
    <location>
        <begin position="16"/>
        <end position="156"/>
    </location>
</feature>